<comment type="caution">
    <text evidence="14">The sequence shown here is derived from an EMBL/GenBank/DDBJ whole genome shotgun (WGS) entry which is preliminary data.</text>
</comment>
<evidence type="ECO:0000256" key="1">
    <source>
        <dbReference type="ARBA" id="ARBA00003330"/>
    </source>
</evidence>
<evidence type="ECO:0000256" key="7">
    <source>
        <dbReference type="ARBA" id="ARBA00023284"/>
    </source>
</evidence>
<evidence type="ECO:0000256" key="6">
    <source>
        <dbReference type="ARBA" id="ARBA00023157"/>
    </source>
</evidence>
<dbReference type="PANTHER" id="PTHR42801:SF7">
    <property type="entry name" value="SLL1159 PROTEIN"/>
    <property type="match status" value="1"/>
</dbReference>
<keyword evidence="6" id="KW-1015">Disulfide bond</keyword>
<gene>
    <name evidence="14" type="ORF">ACFFJP_04745</name>
</gene>
<evidence type="ECO:0000256" key="9">
    <source>
        <dbReference type="ARBA" id="ARBA00038489"/>
    </source>
</evidence>
<comment type="catalytic activity">
    <reaction evidence="11">
        <text>a hydroperoxide + [thioredoxin]-dithiol = an alcohol + [thioredoxin]-disulfide + H2O</text>
        <dbReference type="Rhea" id="RHEA:62620"/>
        <dbReference type="Rhea" id="RHEA-COMP:10698"/>
        <dbReference type="Rhea" id="RHEA-COMP:10700"/>
        <dbReference type="ChEBI" id="CHEBI:15377"/>
        <dbReference type="ChEBI" id="CHEBI:29950"/>
        <dbReference type="ChEBI" id="CHEBI:30879"/>
        <dbReference type="ChEBI" id="CHEBI:35924"/>
        <dbReference type="ChEBI" id="CHEBI:50058"/>
        <dbReference type="EC" id="1.11.1.24"/>
    </reaction>
</comment>
<evidence type="ECO:0000256" key="8">
    <source>
        <dbReference type="ARBA" id="ARBA00032824"/>
    </source>
</evidence>
<evidence type="ECO:0000256" key="2">
    <source>
        <dbReference type="ARBA" id="ARBA00013017"/>
    </source>
</evidence>
<sequence>MTRYQQMLFSIALLLSTFFAGAAEIALKPEQIRPLLNGQSVPSGLQVQDSKGATIDLSALLSQQKTILVFYRGGWCPYCNTQLAGLRDIAPQLQKLGYRILAISPELPTASSKSEQMTKDAALNYQLLSDPHLNALQGFGVAYYMDAATEKTYKGTYGIQLTYDSTGQAVLPAPAVFIISKSGEIQFSYVHINYKTRLQPRLLLLAAELANQ</sequence>
<keyword evidence="7" id="KW-0676">Redox-active center</keyword>
<evidence type="ECO:0000256" key="4">
    <source>
        <dbReference type="ARBA" id="ARBA00022862"/>
    </source>
</evidence>
<feature type="chain" id="PRO_5047223746" description="thioredoxin-dependent peroxiredoxin" evidence="12">
    <location>
        <begin position="23"/>
        <end position="212"/>
    </location>
</feature>
<dbReference type="Gene3D" id="3.40.30.10">
    <property type="entry name" value="Glutaredoxin"/>
    <property type="match status" value="1"/>
</dbReference>
<evidence type="ECO:0000259" key="13">
    <source>
        <dbReference type="PROSITE" id="PS51352"/>
    </source>
</evidence>
<dbReference type="PROSITE" id="PS51352">
    <property type="entry name" value="THIOREDOXIN_2"/>
    <property type="match status" value="1"/>
</dbReference>
<organism evidence="14 15">
    <name type="scientific">Rheinheimera tilapiae</name>
    <dbReference type="NCBI Taxonomy" id="875043"/>
    <lineage>
        <taxon>Bacteria</taxon>
        <taxon>Pseudomonadati</taxon>
        <taxon>Pseudomonadota</taxon>
        <taxon>Gammaproteobacteria</taxon>
        <taxon>Chromatiales</taxon>
        <taxon>Chromatiaceae</taxon>
        <taxon>Rheinheimera</taxon>
    </lineage>
</organism>
<evidence type="ECO:0000256" key="3">
    <source>
        <dbReference type="ARBA" id="ARBA00022559"/>
    </source>
</evidence>
<proteinExistence type="inferred from homology"/>
<comment type="function">
    <text evidence="1">Thiol-specific peroxidase that catalyzes the reduction of hydrogen peroxide and organic hydroperoxides to water and alcohols, respectively. Plays a role in cell protection against oxidative stress by detoxifying peroxides and as sensor of hydrogen peroxide-mediated signaling events.</text>
</comment>
<protein>
    <recommendedName>
        <fullName evidence="2">thioredoxin-dependent peroxiredoxin</fullName>
        <ecNumber evidence="2">1.11.1.24</ecNumber>
    </recommendedName>
    <alternativeName>
        <fullName evidence="8">Thioredoxin peroxidase</fullName>
    </alternativeName>
    <alternativeName>
        <fullName evidence="10">Thioredoxin-dependent peroxiredoxin Bcp</fullName>
    </alternativeName>
</protein>
<feature type="domain" description="Thioredoxin" evidence="13">
    <location>
        <begin position="35"/>
        <end position="210"/>
    </location>
</feature>
<dbReference type="CDD" id="cd02970">
    <property type="entry name" value="PRX_like2"/>
    <property type="match status" value="1"/>
</dbReference>
<dbReference type="InterPro" id="IPR050924">
    <property type="entry name" value="Peroxiredoxin_BCP/PrxQ"/>
</dbReference>
<dbReference type="InterPro" id="IPR000866">
    <property type="entry name" value="AhpC/TSA"/>
</dbReference>
<comment type="similarity">
    <text evidence="9">Belongs to the peroxiredoxin family. BCP/PrxQ subfamily.</text>
</comment>
<dbReference type="PANTHER" id="PTHR42801">
    <property type="entry name" value="THIOREDOXIN-DEPENDENT PEROXIDE REDUCTASE"/>
    <property type="match status" value="1"/>
</dbReference>
<evidence type="ECO:0000256" key="12">
    <source>
        <dbReference type="SAM" id="SignalP"/>
    </source>
</evidence>
<evidence type="ECO:0000313" key="15">
    <source>
        <dbReference type="Proteomes" id="UP001589813"/>
    </source>
</evidence>
<dbReference type="Pfam" id="PF00578">
    <property type="entry name" value="AhpC-TSA"/>
    <property type="match status" value="1"/>
</dbReference>
<dbReference type="SUPFAM" id="SSF52833">
    <property type="entry name" value="Thioredoxin-like"/>
    <property type="match status" value="1"/>
</dbReference>
<accession>A0ABV6B9Q0</accession>
<evidence type="ECO:0000256" key="11">
    <source>
        <dbReference type="ARBA" id="ARBA00049091"/>
    </source>
</evidence>
<keyword evidence="5" id="KW-0560">Oxidoreductase</keyword>
<evidence type="ECO:0000313" key="14">
    <source>
        <dbReference type="EMBL" id="MFC0047600.1"/>
    </source>
</evidence>
<keyword evidence="15" id="KW-1185">Reference proteome</keyword>
<dbReference type="EMBL" id="JBHLXP010000001">
    <property type="protein sequence ID" value="MFC0047600.1"/>
    <property type="molecule type" value="Genomic_DNA"/>
</dbReference>
<dbReference type="InterPro" id="IPR013766">
    <property type="entry name" value="Thioredoxin_domain"/>
</dbReference>
<evidence type="ECO:0000256" key="10">
    <source>
        <dbReference type="ARBA" id="ARBA00042639"/>
    </source>
</evidence>
<dbReference type="EC" id="1.11.1.24" evidence="2"/>
<keyword evidence="4" id="KW-0049">Antioxidant</keyword>
<dbReference type="RefSeq" id="WP_377241023.1">
    <property type="nucleotide sequence ID" value="NZ_JBHLXP010000001.1"/>
</dbReference>
<dbReference type="Proteomes" id="UP001589813">
    <property type="component" value="Unassembled WGS sequence"/>
</dbReference>
<keyword evidence="12" id="KW-0732">Signal</keyword>
<keyword evidence="3" id="KW-0575">Peroxidase</keyword>
<evidence type="ECO:0000256" key="5">
    <source>
        <dbReference type="ARBA" id="ARBA00023002"/>
    </source>
</evidence>
<name>A0ABV6B9Q0_9GAMM</name>
<dbReference type="InterPro" id="IPR036249">
    <property type="entry name" value="Thioredoxin-like_sf"/>
</dbReference>
<reference evidence="14 15" key="1">
    <citation type="submission" date="2024-09" db="EMBL/GenBank/DDBJ databases">
        <authorList>
            <person name="Sun Q."/>
            <person name="Mori K."/>
        </authorList>
    </citation>
    <scope>NUCLEOTIDE SEQUENCE [LARGE SCALE GENOMIC DNA]</scope>
    <source>
        <strain evidence="14 15">KCTC 23315</strain>
    </source>
</reference>
<feature type="signal peptide" evidence="12">
    <location>
        <begin position="1"/>
        <end position="22"/>
    </location>
</feature>